<protein>
    <recommendedName>
        <fullName evidence="3">RCK N-terminal domain-containing protein</fullName>
    </recommendedName>
</protein>
<keyword evidence="1" id="KW-0633">Potassium transport</keyword>
<feature type="non-terminal residue" evidence="4">
    <location>
        <position position="36"/>
    </location>
</feature>
<keyword evidence="1" id="KW-0813">Transport</keyword>
<gene>
    <name evidence="4" type="ORF">DCK97_01595</name>
</gene>
<dbReference type="PROSITE" id="PS51201">
    <property type="entry name" value="RCK_N"/>
    <property type="match status" value="1"/>
</dbReference>
<dbReference type="Gene3D" id="3.40.50.720">
    <property type="entry name" value="NAD(P)-binding Rossmann-like Domain"/>
    <property type="match status" value="1"/>
</dbReference>
<accession>A0A3B9IFT3</accession>
<evidence type="ECO:0000256" key="1">
    <source>
        <dbReference type="ARBA" id="ARBA00022538"/>
    </source>
</evidence>
<keyword evidence="1" id="KW-0406">Ion transport</keyword>
<evidence type="ECO:0000256" key="2">
    <source>
        <dbReference type="ARBA" id="ARBA00022958"/>
    </source>
</evidence>
<dbReference type="AlphaFoldDB" id="A0A3B9IFT3"/>
<evidence type="ECO:0000313" key="5">
    <source>
        <dbReference type="Proteomes" id="UP000257706"/>
    </source>
</evidence>
<dbReference type="Pfam" id="PF02254">
    <property type="entry name" value="TrkA_N"/>
    <property type="match status" value="1"/>
</dbReference>
<reference evidence="4 5" key="1">
    <citation type="journal article" date="2018" name="Nat. Biotechnol.">
        <title>A standardized bacterial taxonomy based on genome phylogeny substantially revises the tree of life.</title>
        <authorList>
            <person name="Parks D.H."/>
            <person name="Chuvochina M."/>
            <person name="Waite D.W."/>
            <person name="Rinke C."/>
            <person name="Skarshewski A."/>
            <person name="Chaumeil P.A."/>
            <person name="Hugenholtz P."/>
        </authorList>
    </citation>
    <scope>NUCLEOTIDE SEQUENCE [LARGE SCALE GENOMIC DNA]</scope>
    <source>
        <strain evidence="4">UBA8739</strain>
    </source>
</reference>
<dbReference type="EMBL" id="DMAI01000023">
    <property type="protein sequence ID" value="HAE46089.1"/>
    <property type="molecule type" value="Genomic_DNA"/>
</dbReference>
<dbReference type="GO" id="GO:0005886">
    <property type="term" value="C:plasma membrane"/>
    <property type="evidence" value="ECO:0007669"/>
    <property type="project" value="InterPro"/>
</dbReference>
<name>A0A3B9IFT3_9PROT</name>
<dbReference type="InterPro" id="IPR003148">
    <property type="entry name" value="RCK_N"/>
</dbReference>
<organism evidence="4 5">
    <name type="scientific">Tistrella mobilis</name>
    <dbReference type="NCBI Taxonomy" id="171437"/>
    <lineage>
        <taxon>Bacteria</taxon>
        <taxon>Pseudomonadati</taxon>
        <taxon>Pseudomonadota</taxon>
        <taxon>Alphaproteobacteria</taxon>
        <taxon>Geminicoccales</taxon>
        <taxon>Geminicoccaceae</taxon>
        <taxon>Tistrella</taxon>
    </lineage>
</organism>
<dbReference type="SUPFAM" id="SSF51735">
    <property type="entry name" value="NAD(P)-binding Rossmann-fold domains"/>
    <property type="match status" value="1"/>
</dbReference>
<dbReference type="GO" id="GO:0015079">
    <property type="term" value="F:potassium ion transmembrane transporter activity"/>
    <property type="evidence" value="ECO:0007669"/>
    <property type="project" value="InterPro"/>
</dbReference>
<comment type="caution">
    <text evidence="4">The sequence shown here is derived from an EMBL/GenBank/DDBJ whole genome shotgun (WGS) entry which is preliminary data.</text>
</comment>
<dbReference type="Proteomes" id="UP000257706">
    <property type="component" value="Unassembled WGS sequence"/>
</dbReference>
<sequence>MKVIICGAGQVGHNIARSLVREENDITVIDQSEDLI</sequence>
<evidence type="ECO:0000259" key="3">
    <source>
        <dbReference type="PROSITE" id="PS51201"/>
    </source>
</evidence>
<feature type="domain" description="RCK N-terminal" evidence="3">
    <location>
        <begin position="1"/>
        <end position="36"/>
    </location>
</feature>
<dbReference type="PRINTS" id="PR00335">
    <property type="entry name" value="KUPTAKETRKA"/>
</dbReference>
<evidence type="ECO:0000313" key="4">
    <source>
        <dbReference type="EMBL" id="HAE46089.1"/>
    </source>
</evidence>
<proteinExistence type="predicted"/>
<keyword evidence="2" id="KW-0630">Potassium</keyword>
<dbReference type="InterPro" id="IPR036291">
    <property type="entry name" value="NAD(P)-bd_dom_sf"/>
</dbReference>
<dbReference type="InterPro" id="IPR006036">
    <property type="entry name" value="K_uptake_TrkA"/>
</dbReference>